<feature type="compositionally biased region" description="Basic residues" evidence="1">
    <location>
        <begin position="613"/>
        <end position="626"/>
    </location>
</feature>
<feature type="compositionally biased region" description="Basic residues" evidence="1">
    <location>
        <begin position="1"/>
        <end position="11"/>
    </location>
</feature>
<feature type="region of interest" description="Disordered" evidence="1">
    <location>
        <begin position="1263"/>
        <end position="1290"/>
    </location>
</feature>
<sequence length="2945" mass="350629">MEKKKKKHKKREISESDNNMNNCGKEKGSIQHDELYNIEQYLSDNLESNNIIENQNIDNDYQKHITIKKKNCNEKRGKNLSNSFEDNTLEFLPQNVDDNSNNFQKTEINKIEENNLNSTEAIKMNKKKKDINNRSDSKDNDCKCYDNDNADVKHTENDFEKNGNHSTNENDKNKDLLAIEENINDHFESSDGYENEHSNKSEKGDEYENEHSNKSEKGDKPENEHSNKSTEMNEHGNDGKKRSVKDNVYEDFIREYKNLQSLFAYNKTIIKENFNPMPTISEENKNGSDIKMDKKMNKTEERNNHSDFSNQLNYPTNNNLKDDENKSRLSEQDDEIEEKSSDNNFGEGKEHEELKKEIKNKESENRENKKINKQKETSDINAPESEENIILEKEKDSDSISKKKENLYMQKKNTNKLQKGKEQNSSSNISVASIINDNFDNYNISKNNSISKIDKTKTYNDLTKKKDGSIDNNEYKNDASKNYRPSIEINKSKNESDNIKIKKAEKQEGNKMNDHNFNINFLDESIKDNSKTDLFLNISSDFSKHDNNDNDNKLKGVKNIEVNSQIKKTSKHRVIYDDNSEVDEMNQIDINLNDHENYNKINNNMNEQNRKGDIKKKKVEKKKKNSNKNTFISNHLNDDNISLSYFTEENKKEDYDSIHEIEKSSNEYIHVNNKKDIRDNKETNKYKNIDPTIMKKIKNINKGTGLNINNRVCKLNSPIKEIKQVRNHKEIAKKKTLSPNSSFIKKKKHIKHSTKKNKKEDDANDSKIKKWESKFVEENEEMEEENEEMEEENEEMEEENEEMEEENEEIEEEKEEDNELYWETINEKKKKKKKYSKKKKSQIMNESFNNSISSVDDIQSEQEEDENDKAMQLSFFNFFDKKKKKKKKHSQKSNDILKENLKLENDINNFFISFWDNKNLKKNNKEDLYNFNNENNTKDIHSINKIEKKMSKQYIHTPKEDNLNEQIDILRKKNSQNNILQNQDKYIDEKKGKHSGKDKDKFREKDKMKYRDKISYINYEHNRSYIDNKHKYKKNYLENYDELYNYSIEEYNNNYSSSEHEKRENELKKIYNKNERKYLDGIILNKNYDESINNVLKKKDHKNEEKENNYFFQKNNDNSTVHNNSGYATKSLGFFSSNFFHLKRLLEKKNVETNDPLKRENELDKFYEKNEKKKSSSFDIFQKFINNKGHDMKCGKISNFYKRESHDYSDIYYTSRGKESFKECIDPNDTEQISDAYSEYIEHFDIDKYGNFRKYKRNKDDKNRKYYKDRHEYHENEKHEKNSKHKKPAEYKCKKINKELLNDRIHNIEYDDKSLNFQKKYISNLTRTDSNETMVNEFSMDKLNHQSNNEDKNENNNDFNKYENNNGFNKYENNNEFNKYENNNGFNKYENNNEFNKYENNNDLKKYDEFYENSESFLYSVDNFKIVKNILLSLELTNDDKISKIRKILFYSPSEEKKKIMDEILNTLYMYPQLYVSCIICLFYLFILDNDLFERNFSSENLIYLFNPKIDFRYAEWFLKTYLFYKFKFSNSSNSDDGYNSYICENDSIGKEKVAKIEKGRIEKGGDINSLVSEKDDIEGNKKIQKIKNTIYDNFFESYNSSGDSMDNYLYYQNDKIEEQNKINESNKKLERKIDKTWNKIETNEYVGYNECKMLLKICLSNEQVQNIKLLSESKIRSLVISIWLNIRCSRPQKYFLKLIYNWINNKNDDFNKKKNLFNLLKAEKKYNKNITKACFNYFLKFLIKYKENCSNDIIYTLYLIDENELKLYSKKFIEKNQININQFISIWNIMCILFWDTKKIHNFTFFKKNNNNYYYDFMLIFLKNFYEYIFPANSQIVQNIYLKKTININSISTINLTNQTHNQFSSKLSSSYPESKNKENYNDESDYFNLFDVENIIKDFNFNDISNIEVNTKNFTSQFRDNNQDFIGTNHSETMESETREVEQSVHAKENTENTNGIKNMLKFIIQKIKKEKNIISCVDINEIKMLIFLGICIKIVICRISNLLNSKTCLEQFYYFINHKILGLRIFKHSHIILIYFIPFFKKYYFLWKFIEHEIDPEIIKLINAIINNLESLQINKNINNIENSPKFHPYIRSNTSLPKVDHLFFPSKDNKLNNIFSNFNMQSKPHNYKTSFSHSTSIESNNNNNNFKQNNISLSFDMLISDSFNVKNNKKNSEKFGDTHSNENQRYFHDYSELGCSNKSFHANLTNNINYLQPNSIFKLNEKCDQVITYDDMFRDDDDDYDYDHDYENNYFDKNKSKIHNVKEYITNLHFNNLPNYLTSLKNENDNKKIEDKKKKKKKLKDHDQSQNKNKNSKEQENGKEENRNSKTQLKEYNNISKLIGKNENIPFYNIPDNENSENKISKIGNSDRKYLFDNHFDEYKNGNKKCLKNNYNHKEGSANFEEYKYKENSKSNIHQNNGINKFPTISYENVDNLNHIIDKKTQKEYLNLEMNRKKKESFSSSKRLTNIESVKDLNSGENNNEIINDRKSIQTNVHITNYIRNHNNIKSNEYEQFLREKNKNKKLEISQRNGISIVNSTTNNNYEEINIINSHIEKKKQDSSDKLIQKRPKYLMLPIDMIELKKMQKGKLRHPPVGLINLGNTCYLNSLLQALYSTVSFVVNLYIFNIDDNEKIMNLNHQSSSNIISIKNKLLFNSNNLNNPNNPNINDSYTNLLSKRFLYELKILFKLMSTTNKKYVSPYSILSILPQELNNRNQQDVTELFRYTFEQLGGSEKRFLRLIFSGVVIQKVQCQKCFFISKKEEIIHDLSFHVPAKSTKKESIQKFFDTYIQKEKIYGNNKYKCSKCNKRRNALKWNEIISPPCHLILILNRYNWSFTSNEKKKIKTHVKINKKIVVNNFDYKLYGGIIHSGVSASSGHYYFIGKKSEKCDNSKNEWYQMDDSVITKVSSKSINRISKDLSNDHTPYVLFYRCKQAPVSPSLYF</sequence>
<reference evidence="3 4" key="1">
    <citation type="submission" date="2016-02" db="EMBL/GenBank/DDBJ databases">
        <authorList>
            <consortium name="Pathogen Informatics"/>
        </authorList>
    </citation>
    <scope>NUCLEOTIDE SEQUENCE [LARGE SCALE GENOMIC DNA]</scope>
    <source>
        <strain evidence="3 4">K173</strain>
    </source>
</reference>
<feature type="compositionally biased region" description="Basic and acidic residues" evidence="1">
    <location>
        <begin position="758"/>
        <end position="777"/>
    </location>
</feature>
<feature type="compositionally biased region" description="Basic and acidic residues" evidence="1">
    <location>
        <begin position="347"/>
        <end position="378"/>
    </location>
</feature>
<feature type="region of interest" description="Disordered" evidence="1">
    <location>
        <begin position="737"/>
        <end position="821"/>
    </location>
</feature>
<dbReference type="EMBL" id="LT160022">
    <property type="protein sequence ID" value="CXH88401.1"/>
    <property type="molecule type" value="Genomic_DNA"/>
</dbReference>
<dbReference type="Gene3D" id="3.90.70.10">
    <property type="entry name" value="Cysteine proteinases"/>
    <property type="match status" value="1"/>
</dbReference>
<feature type="compositionally biased region" description="Basic and acidic residues" evidence="1">
    <location>
        <begin position="320"/>
        <end position="331"/>
    </location>
</feature>
<feature type="compositionally biased region" description="Polar residues" evidence="1">
    <location>
        <begin position="306"/>
        <end position="319"/>
    </location>
</feature>
<feature type="compositionally biased region" description="Basic residues" evidence="1">
    <location>
        <begin position="744"/>
        <end position="757"/>
    </location>
</feature>
<evidence type="ECO:0000313" key="4">
    <source>
        <dbReference type="Proteomes" id="UP000069549"/>
    </source>
</evidence>
<gene>
    <name evidence="3" type="primary">UBP1</name>
    <name evidence="3" type="ORF">PBK173_000027000</name>
</gene>
<feature type="region of interest" description="Disordered" evidence="1">
    <location>
        <begin position="2282"/>
        <end position="2334"/>
    </location>
</feature>
<feature type="compositionally biased region" description="Basic and acidic residues" evidence="1">
    <location>
        <begin position="130"/>
        <end position="144"/>
    </location>
</feature>
<protein>
    <submittedName>
        <fullName evidence="3">Ubiquitin carboxyl-terminal hydrolase 1, putative</fullName>
        <ecNumber evidence="3">3.4.19.12</ecNumber>
    </submittedName>
</protein>
<feature type="compositionally biased region" description="Basic and acidic residues" evidence="1">
    <location>
        <begin position="2304"/>
        <end position="2328"/>
    </location>
</feature>
<feature type="compositionally biased region" description="Basic and acidic residues" evidence="1">
    <location>
        <begin position="2286"/>
        <end position="2296"/>
    </location>
</feature>
<evidence type="ECO:0000259" key="2">
    <source>
        <dbReference type="PROSITE" id="PS50235"/>
    </source>
</evidence>
<feature type="region of interest" description="Disordered" evidence="1">
    <location>
        <begin position="122"/>
        <end position="144"/>
    </location>
</feature>
<dbReference type="InterPro" id="IPR028889">
    <property type="entry name" value="USP"/>
</dbReference>
<feature type="compositionally biased region" description="Acidic residues" evidence="1">
    <location>
        <begin position="778"/>
        <end position="820"/>
    </location>
</feature>
<dbReference type="SUPFAM" id="SSF54001">
    <property type="entry name" value="Cysteine proteinases"/>
    <property type="match status" value="1"/>
</dbReference>
<feature type="region of interest" description="Disordered" evidence="1">
    <location>
        <begin position="602"/>
        <end position="634"/>
    </location>
</feature>
<keyword evidence="3" id="KW-0378">Hydrolase</keyword>
<dbReference type="GO" id="GO:0004843">
    <property type="term" value="F:cysteine-type deubiquitinase activity"/>
    <property type="evidence" value="ECO:0007669"/>
    <property type="project" value="UniProtKB-EC"/>
</dbReference>
<feature type="region of interest" description="Disordered" evidence="1">
    <location>
        <begin position="297"/>
        <end position="403"/>
    </location>
</feature>
<feature type="region of interest" description="Disordered" evidence="1">
    <location>
        <begin position="1343"/>
        <end position="1383"/>
    </location>
</feature>
<evidence type="ECO:0000313" key="3">
    <source>
        <dbReference type="EMBL" id="CXH88401.1"/>
    </source>
</evidence>
<feature type="region of interest" description="Disordered" evidence="1">
    <location>
        <begin position="187"/>
        <end position="243"/>
    </location>
</feature>
<dbReference type="Proteomes" id="UP000069549">
    <property type="component" value="Chromosome 2"/>
</dbReference>
<dbReference type="InterPro" id="IPR038765">
    <property type="entry name" value="Papain-like_cys_pep_sf"/>
</dbReference>
<feature type="compositionally biased region" description="Low complexity" evidence="1">
    <location>
        <begin position="1356"/>
        <end position="1383"/>
    </location>
</feature>
<dbReference type="InterPro" id="IPR018200">
    <property type="entry name" value="USP_CS"/>
</dbReference>
<feature type="region of interest" description="Disordered" evidence="1">
    <location>
        <begin position="1"/>
        <end position="28"/>
    </location>
</feature>
<dbReference type="EC" id="3.4.19.12" evidence="3"/>
<dbReference type="VEuPathDB" id="PlasmoDB:PBANKA_0208800"/>
<evidence type="ECO:0000256" key="1">
    <source>
        <dbReference type="SAM" id="MobiDB-lite"/>
    </source>
</evidence>
<feature type="compositionally biased region" description="Basic and acidic residues" evidence="1">
    <location>
        <begin position="1343"/>
        <end position="1355"/>
    </location>
</feature>
<dbReference type="OMA" id="KENNEAM"/>
<accession>A0A0Y9TNT9</accession>
<feature type="compositionally biased region" description="Basic and acidic residues" evidence="1">
    <location>
        <begin position="390"/>
        <end position="403"/>
    </location>
</feature>
<proteinExistence type="predicted"/>
<feature type="compositionally biased region" description="Basic and acidic residues" evidence="1">
    <location>
        <begin position="1263"/>
        <end position="1280"/>
    </location>
</feature>
<organism evidence="3 4">
    <name type="scientific">Plasmodium berghei</name>
    <dbReference type="NCBI Taxonomy" id="5821"/>
    <lineage>
        <taxon>Eukaryota</taxon>
        <taxon>Sar</taxon>
        <taxon>Alveolata</taxon>
        <taxon>Apicomplexa</taxon>
        <taxon>Aconoidasida</taxon>
        <taxon>Haemosporida</taxon>
        <taxon>Plasmodiidae</taxon>
        <taxon>Plasmodium</taxon>
        <taxon>Plasmodium (Vinckeia)</taxon>
    </lineage>
</organism>
<dbReference type="PROSITE" id="PS00972">
    <property type="entry name" value="USP_1"/>
    <property type="match status" value="1"/>
</dbReference>
<dbReference type="PROSITE" id="PS50235">
    <property type="entry name" value="USP_3"/>
    <property type="match status" value="1"/>
</dbReference>
<name>A0A0Y9TNT9_PLABE</name>
<feature type="domain" description="USP" evidence="2">
    <location>
        <begin position="2597"/>
        <end position="2935"/>
    </location>
</feature>